<dbReference type="PANTHER" id="PTHR14778:SF2">
    <property type="entry name" value="KINETOCHORE-ASSOCIATED PROTEIN DSN1 HOMOLOG"/>
    <property type="match status" value="1"/>
</dbReference>
<name>A0A9N8ZH90_9GLOM</name>
<sequence>MKNLIVWCGQRAIEKQKTQESSSEKHILNIAKVVQEDILSKLMNGDINLSWYHRKGKHAKEPPKQQHPRNIQNENRLKDYEETLANLRAEDQLWTKLAQKVNSLHASVIDTCAATPSGESLHAMVLDDVDTLIPLLSEGEKKYIDQLGSEDYVDLIKNNDHNGNERPSMDEFCSEFRIQIDEFYQLLYKAHVFEDATQDYCEDMLMKLRNTLKKKEGGFDDIGNDIGSNNANINLNNGGGTNLEIKDVLRALAINC</sequence>
<dbReference type="GO" id="GO:0051301">
    <property type="term" value="P:cell division"/>
    <property type="evidence" value="ECO:0007669"/>
    <property type="project" value="InterPro"/>
</dbReference>
<proteinExistence type="predicted"/>
<evidence type="ECO:0000313" key="3">
    <source>
        <dbReference type="Proteomes" id="UP000789508"/>
    </source>
</evidence>
<comment type="caution">
    <text evidence="2">The sequence shown here is derived from an EMBL/GenBank/DDBJ whole genome shotgun (WGS) entry which is preliminary data.</text>
</comment>
<gene>
    <name evidence="2" type="ORF">ALEPTO_LOCUS3216</name>
</gene>
<dbReference type="InterPro" id="IPR013218">
    <property type="entry name" value="Dsn1/Mis13"/>
</dbReference>
<feature type="region of interest" description="Disordered" evidence="1">
    <location>
        <begin position="56"/>
        <end position="75"/>
    </location>
</feature>
<reference evidence="2" key="1">
    <citation type="submission" date="2021-06" db="EMBL/GenBank/DDBJ databases">
        <authorList>
            <person name="Kallberg Y."/>
            <person name="Tangrot J."/>
            <person name="Rosling A."/>
        </authorList>
    </citation>
    <scope>NUCLEOTIDE SEQUENCE</scope>
    <source>
        <strain evidence="2">FL130A</strain>
    </source>
</reference>
<evidence type="ECO:0000313" key="2">
    <source>
        <dbReference type="EMBL" id="CAG8495673.1"/>
    </source>
</evidence>
<evidence type="ECO:0000256" key="1">
    <source>
        <dbReference type="SAM" id="MobiDB-lite"/>
    </source>
</evidence>
<dbReference type="EMBL" id="CAJVPS010000571">
    <property type="protein sequence ID" value="CAG8495673.1"/>
    <property type="molecule type" value="Genomic_DNA"/>
</dbReference>
<dbReference type="GO" id="GO:0007059">
    <property type="term" value="P:chromosome segregation"/>
    <property type="evidence" value="ECO:0007669"/>
    <property type="project" value="InterPro"/>
</dbReference>
<dbReference type="PANTHER" id="PTHR14778">
    <property type="entry name" value="KINETOCHORE-ASSOCIATED PROTEIN DSN1 HOMOLOG"/>
    <property type="match status" value="1"/>
</dbReference>
<keyword evidence="3" id="KW-1185">Reference proteome</keyword>
<dbReference type="AlphaFoldDB" id="A0A9N8ZH90"/>
<protein>
    <submittedName>
        <fullName evidence="2">9340_t:CDS:1</fullName>
    </submittedName>
</protein>
<dbReference type="GO" id="GO:0000444">
    <property type="term" value="C:MIS12/MIND type complex"/>
    <property type="evidence" value="ECO:0007669"/>
    <property type="project" value="InterPro"/>
</dbReference>
<dbReference type="Pfam" id="PF08202">
    <property type="entry name" value="MIS13"/>
    <property type="match status" value="1"/>
</dbReference>
<organism evidence="2 3">
    <name type="scientific">Ambispora leptoticha</name>
    <dbReference type="NCBI Taxonomy" id="144679"/>
    <lineage>
        <taxon>Eukaryota</taxon>
        <taxon>Fungi</taxon>
        <taxon>Fungi incertae sedis</taxon>
        <taxon>Mucoromycota</taxon>
        <taxon>Glomeromycotina</taxon>
        <taxon>Glomeromycetes</taxon>
        <taxon>Archaeosporales</taxon>
        <taxon>Ambisporaceae</taxon>
        <taxon>Ambispora</taxon>
    </lineage>
</organism>
<dbReference type="OrthoDB" id="3364649at2759"/>
<accession>A0A9N8ZH90</accession>
<dbReference type="Proteomes" id="UP000789508">
    <property type="component" value="Unassembled WGS sequence"/>
</dbReference>